<dbReference type="Pfam" id="PF00652">
    <property type="entry name" value="Ricin_B_lectin"/>
    <property type="match status" value="1"/>
</dbReference>
<dbReference type="Gene3D" id="2.80.10.50">
    <property type="match status" value="2"/>
</dbReference>
<dbReference type="InterPro" id="IPR035992">
    <property type="entry name" value="Ricin_B-like_lectins"/>
</dbReference>
<name>B0DBT1_LACBS</name>
<feature type="non-terminal residue" evidence="2">
    <location>
        <position position="1"/>
    </location>
</feature>
<dbReference type="SUPFAM" id="SSF50370">
    <property type="entry name" value="Ricin B-like lectins"/>
    <property type="match status" value="1"/>
</dbReference>
<dbReference type="InParanoid" id="B0DBT1"/>
<accession>B0DBT1</accession>
<dbReference type="RefSeq" id="XP_001881126.1">
    <property type="nucleotide sequence ID" value="XM_001881091.1"/>
</dbReference>
<proteinExistence type="predicted"/>
<keyword evidence="3" id="KW-1185">Reference proteome</keyword>
<feature type="domain" description="Ricin B lectin" evidence="1">
    <location>
        <begin position="1"/>
        <end position="131"/>
    </location>
</feature>
<dbReference type="OrthoDB" id="6770063at2759"/>
<evidence type="ECO:0000313" key="3">
    <source>
        <dbReference type="Proteomes" id="UP000001194"/>
    </source>
</evidence>
<dbReference type="CDD" id="cd00161">
    <property type="entry name" value="beta-trefoil_Ricin-like"/>
    <property type="match status" value="1"/>
</dbReference>
<dbReference type="KEGG" id="lbc:LACBIDRAFT_235479"/>
<evidence type="ECO:0000259" key="1">
    <source>
        <dbReference type="SMART" id="SM00458"/>
    </source>
</evidence>
<dbReference type="PROSITE" id="PS50231">
    <property type="entry name" value="RICIN_B_LECTIN"/>
    <property type="match status" value="1"/>
</dbReference>
<dbReference type="GeneID" id="6076642"/>
<dbReference type="SMART" id="SM00458">
    <property type="entry name" value="RICIN"/>
    <property type="match status" value="1"/>
</dbReference>
<dbReference type="EMBL" id="DS547102">
    <property type="protein sequence ID" value="EDR08056.1"/>
    <property type="molecule type" value="Genomic_DNA"/>
</dbReference>
<dbReference type="InterPro" id="IPR000772">
    <property type="entry name" value="Ricin_B_lectin"/>
</dbReference>
<evidence type="ECO:0000313" key="2">
    <source>
        <dbReference type="EMBL" id="EDR08056.1"/>
    </source>
</evidence>
<dbReference type="AlphaFoldDB" id="B0DBT1"/>
<gene>
    <name evidence="2" type="ORF">LACBIDRAFT_235479</name>
</gene>
<sequence length="137" mass="14917">IHPNGNQDKCLDVRGANFANGTFVQIYDCNGTPAQQWTIVRGTSTSLQAAGTAYCLDAGSGPQNGAQMKIWQCSNGRAAQSWNYTNGDHIELSTSEPAECLDLTDGNLENWSVVQVYQCFDQNTNQVWTTVPEVPLS</sequence>
<protein>
    <submittedName>
        <fullName evidence="2">Carbohydrate-binding module family 13 protein</fullName>
    </submittedName>
</protein>
<reference evidence="2 3" key="1">
    <citation type="journal article" date="2008" name="Nature">
        <title>The genome of Laccaria bicolor provides insights into mycorrhizal symbiosis.</title>
        <authorList>
            <person name="Martin F."/>
            <person name="Aerts A."/>
            <person name="Ahren D."/>
            <person name="Brun A."/>
            <person name="Danchin E.G.J."/>
            <person name="Duchaussoy F."/>
            <person name="Gibon J."/>
            <person name="Kohler A."/>
            <person name="Lindquist E."/>
            <person name="Pereda V."/>
            <person name="Salamov A."/>
            <person name="Shapiro H.J."/>
            <person name="Wuyts J."/>
            <person name="Blaudez D."/>
            <person name="Buee M."/>
            <person name="Brokstein P."/>
            <person name="Canbaeck B."/>
            <person name="Cohen D."/>
            <person name="Courty P.E."/>
            <person name="Coutinho P.M."/>
            <person name="Delaruelle C."/>
            <person name="Detter J.C."/>
            <person name="Deveau A."/>
            <person name="DiFazio S."/>
            <person name="Duplessis S."/>
            <person name="Fraissinet-Tachet L."/>
            <person name="Lucic E."/>
            <person name="Frey-Klett P."/>
            <person name="Fourrey C."/>
            <person name="Feussner I."/>
            <person name="Gay G."/>
            <person name="Grimwood J."/>
            <person name="Hoegger P.J."/>
            <person name="Jain P."/>
            <person name="Kilaru S."/>
            <person name="Labbe J."/>
            <person name="Lin Y.C."/>
            <person name="Legue V."/>
            <person name="Le Tacon F."/>
            <person name="Marmeisse R."/>
            <person name="Melayah D."/>
            <person name="Montanini B."/>
            <person name="Muratet M."/>
            <person name="Nehls U."/>
            <person name="Niculita-Hirzel H."/>
            <person name="Oudot-Le Secq M.P."/>
            <person name="Peter M."/>
            <person name="Quesneville H."/>
            <person name="Rajashekar B."/>
            <person name="Reich M."/>
            <person name="Rouhier N."/>
            <person name="Schmutz J."/>
            <person name="Yin T."/>
            <person name="Chalot M."/>
            <person name="Henrissat B."/>
            <person name="Kuees U."/>
            <person name="Lucas S."/>
            <person name="Van de Peer Y."/>
            <person name="Podila G.K."/>
            <person name="Polle A."/>
            <person name="Pukkila P.J."/>
            <person name="Richardson P.M."/>
            <person name="Rouze P."/>
            <person name="Sanders I.R."/>
            <person name="Stajich J.E."/>
            <person name="Tunlid A."/>
            <person name="Tuskan G."/>
            <person name="Grigoriev I.V."/>
        </authorList>
    </citation>
    <scope>NUCLEOTIDE SEQUENCE [LARGE SCALE GENOMIC DNA]</scope>
    <source>
        <strain evidence="3">S238N-H82 / ATCC MYA-4686</strain>
    </source>
</reference>
<dbReference type="Proteomes" id="UP000001194">
    <property type="component" value="Unassembled WGS sequence"/>
</dbReference>
<dbReference type="HOGENOM" id="CLU_095794_3_1_1"/>
<organism evidence="3">
    <name type="scientific">Laccaria bicolor (strain S238N-H82 / ATCC MYA-4686)</name>
    <name type="common">Bicoloured deceiver</name>
    <name type="synonym">Laccaria laccata var. bicolor</name>
    <dbReference type="NCBI Taxonomy" id="486041"/>
    <lineage>
        <taxon>Eukaryota</taxon>
        <taxon>Fungi</taxon>
        <taxon>Dikarya</taxon>
        <taxon>Basidiomycota</taxon>
        <taxon>Agaricomycotina</taxon>
        <taxon>Agaricomycetes</taxon>
        <taxon>Agaricomycetidae</taxon>
        <taxon>Agaricales</taxon>
        <taxon>Agaricineae</taxon>
        <taxon>Hydnangiaceae</taxon>
        <taxon>Laccaria</taxon>
    </lineage>
</organism>